<feature type="region of interest" description="Disordered" evidence="1">
    <location>
        <begin position="1"/>
        <end position="42"/>
    </location>
</feature>
<dbReference type="PROSITE" id="PS50888">
    <property type="entry name" value="BHLH"/>
    <property type="match status" value="1"/>
</dbReference>
<dbReference type="GO" id="GO:0000981">
    <property type="term" value="F:DNA-binding transcription factor activity, RNA polymerase II-specific"/>
    <property type="evidence" value="ECO:0007669"/>
    <property type="project" value="TreeGrafter"/>
</dbReference>
<protein>
    <submittedName>
        <fullName evidence="4">Neurogenic differentiation factor 1-like isoform X1</fullName>
    </submittedName>
</protein>
<dbReference type="Gene3D" id="4.10.280.10">
    <property type="entry name" value="Helix-loop-helix DNA-binding domain"/>
    <property type="match status" value="1"/>
</dbReference>
<gene>
    <name evidence="4" type="primary">LOC116308075</name>
</gene>
<keyword evidence="3" id="KW-1185">Reference proteome</keyword>
<evidence type="ECO:0000259" key="2">
    <source>
        <dbReference type="PROSITE" id="PS50888"/>
    </source>
</evidence>
<dbReference type="Proteomes" id="UP000515163">
    <property type="component" value="Unplaced"/>
</dbReference>
<reference evidence="4" key="1">
    <citation type="submission" date="2025-08" db="UniProtKB">
        <authorList>
            <consortium name="RefSeq"/>
        </authorList>
    </citation>
    <scope>IDENTIFICATION</scope>
    <source>
        <tissue evidence="4">Tentacle</tissue>
    </source>
</reference>
<dbReference type="InParanoid" id="A0A6P8JCI2"/>
<dbReference type="OrthoDB" id="5969565at2759"/>
<sequence length="128" mass="14753">MDVSSPKLLNEQKKTKKKNKRRGPRLTGVSKQRRLANARERSRVHTLNANIDRLKDIIPLFPDEKPSKTETIRIAALYISHMTELLNTTEKTSTLDFESTFDELTFPTFNFDPFADPGDLIDLFWGDT</sequence>
<dbReference type="GO" id="GO:0032502">
    <property type="term" value="P:developmental process"/>
    <property type="evidence" value="ECO:0007669"/>
    <property type="project" value="TreeGrafter"/>
</dbReference>
<feature type="domain" description="BHLH" evidence="2">
    <location>
        <begin position="31"/>
        <end position="82"/>
    </location>
</feature>
<dbReference type="KEGG" id="aten:116308075"/>
<proteinExistence type="predicted"/>
<dbReference type="SMART" id="SM00353">
    <property type="entry name" value="HLH"/>
    <property type="match status" value="1"/>
</dbReference>
<name>A0A6P8JCI2_ACTTE</name>
<dbReference type="AlphaFoldDB" id="A0A6P8JCI2"/>
<dbReference type="InterPro" id="IPR036638">
    <property type="entry name" value="HLH_DNA-bd_sf"/>
</dbReference>
<dbReference type="RefSeq" id="XP_031574295.1">
    <property type="nucleotide sequence ID" value="XM_031718435.1"/>
</dbReference>
<dbReference type="SUPFAM" id="SSF47459">
    <property type="entry name" value="HLH, helix-loop-helix DNA-binding domain"/>
    <property type="match status" value="1"/>
</dbReference>
<dbReference type="InterPro" id="IPR011598">
    <property type="entry name" value="bHLH_dom"/>
</dbReference>
<dbReference type="PANTHER" id="PTHR23349:SF110">
    <property type="entry name" value="BHLH DOMAIN-CONTAINING PROTEIN"/>
    <property type="match status" value="1"/>
</dbReference>
<dbReference type="PANTHER" id="PTHR23349">
    <property type="entry name" value="BASIC HELIX-LOOP-HELIX TRANSCRIPTION FACTOR, TWIST"/>
    <property type="match status" value="1"/>
</dbReference>
<evidence type="ECO:0000256" key="1">
    <source>
        <dbReference type="SAM" id="MobiDB-lite"/>
    </source>
</evidence>
<dbReference type="GO" id="GO:0000977">
    <property type="term" value="F:RNA polymerase II transcription regulatory region sequence-specific DNA binding"/>
    <property type="evidence" value="ECO:0007669"/>
    <property type="project" value="TreeGrafter"/>
</dbReference>
<accession>A0A6P8JCI2</accession>
<feature type="compositionally biased region" description="Basic residues" evidence="1">
    <location>
        <begin position="14"/>
        <end position="24"/>
    </location>
</feature>
<organism evidence="3 4">
    <name type="scientific">Actinia tenebrosa</name>
    <name type="common">Australian red waratah sea anemone</name>
    <dbReference type="NCBI Taxonomy" id="6105"/>
    <lineage>
        <taxon>Eukaryota</taxon>
        <taxon>Metazoa</taxon>
        <taxon>Cnidaria</taxon>
        <taxon>Anthozoa</taxon>
        <taxon>Hexacorallia</taxon>
        <taxon>Actiniaria</taxon>
        <taxon>Actiniidae</taxon>
        <taxon>Actinia</taxon>
    </lineage>
</organism>
<evidence type="ECO:0000313" key="4">
    <source>
        <dbReference type="RefSeq" id="XP_031574295.1"/>
    </source>
</evidence>
<dbReference type="Pfam" id="PF00010">
    <property type="entry name" value="HLH"/>
    <property type="match status" value="1"/>
</dbReference>
<dbReference type="GeneID" id="116308075"/>
<dbReference type="GO" id="GO:0046983">
    <property type="term" value="F:protein dimerization activity"/>
    <property type="evidence" value="ECO:0007669"/>
    <property type="project" value="InterPro"/>
</dbReference>
<evidence type="ECO:0000313" key="3">
    <source>
        <dbReference type="Proteomes" id="UP000515163"/>
    </source>
</evidence>
<dbReference type="InterPro" id="IPR050283">
    <property type="entry name" value="E-box_TF_Regulators"/>
</dbReference>
<dbReference type="FunCoup" id="A0A6P8JCI2">
    <property type="interactions" value="138"/>
</dbReference>